<evidence type="ECO:0000313" key="4">
    <source>
        <dbReference type="EMBL" id="MFC4727665.1"/>
    </source>
</evidence>
<accession>A0ABV9NIV6</accession>
<dbReference type="InterPro" id="IPR001375">
    <property type="entry name" value="Peptidase_S9_cat"/>
</dbReference>
<evidence type="ECO:0000256" key="2">
    <source>
        <dbReference type="SAM" id="SignalP"/>
    </source>
</evidence>
<protein>
    <submittedName>
        <fullName evidence="4">Alpha/beta hydrolase family protein</fullName>
        <ecNumber evidence="4">3.4.-.-</ecNumber>
    </submittedName>
</protein>
<reference evidence="5" key="1">
    <citation type="journal article" date="2019" name="Int. J. Syst. Evol. Microbiol.">
        <title>The Global Catalogue of Microorganisms (GCM) 10K type strain sequencing project: providing services to taxonomists for standard genome sequencing and annotation.</title>
        <authorList>
            <consortium name="The Broad Institute Genomics Platform"/>
            <consortium name="The Broad Institute Genome Sequencing Center for Infectious Disease"/>
            <person name="Wu L."/>
            <person name="Ma J."/>
        </authorList>
    </citation>
    <scope>NUCLEOTIDE SEQUENCE [LARGE SCALE GENOMIC DNA]</scope>
    <source>
        <strain evidence="5">CGMCC 1.13574</strain>
    </source>
</reference>
<gene>
    <name evidence="4" type="ORF">ACFO3Q_05725</name>
</gene>
<feature type="chain" id="PRO_5046203765" evidence="2">
    <location>
        <begin position="21"/>
        <end position="681"/>
    </location>
</feature>
<organism evidence="4 5">
    <name type="scientific">Coralloluteibacterium thermophilum</name>
    <dbReference type="NCBI Taxonomy" id="2707049"/>
    <lineage>
        <taxon>Bacteria</taxon>
        <taxon>Pseudomonadati</taxon>
        <taxon>Pseudomonadota</taxon>
        <taxon>Gammaproteobacteria</taxon>
        <taxon>Lysobacterales</taxon>
        <taxon>Lysobacteraceae</taxon>
        <taxon>Coralloluteibacterium</taxon>
    </lineage>
</organism>
<feature type="signal peptide" evidence="2">
    <location>
        <begin position="1"/>
        <end position="20"/>
    </location>
</feature>
<dbReference type="GO" id="GO:0016787">
    <property type="term" value="F:hydrolase activity"/>
    <property type="evidence" value="ECO:0007669"/>
    <property type="project" value="UniProtKB-KW"/>
</dbReference>
<dbReference type="PANTHER" id="PTHR42776">
    <property type="entry name" value="SERINE PEPTIDASE S9 FAMILY MEMBER"/>
    <property type="match status" value="1"/>
</dbReference>
<comment type="caution">
    <text evidence="4">The sequence shown here is derived from an EMBL/GenBank/DDBJ whole genome shotgun (WGS) entry which is preliminary data.</text>
</comment>
<dbReference type="InterPro" id="IPR029058">
    <property type="entry name" value="AB_hydrolase_fold"/>
</dbReference>
<dbReference type="EMBL" id="JBHSGG010000015">
    <property type="protein sequence ID" value="MFC4727665.1"/>
    <property type="molecule type" value="Genomic_DNA"/>
</dbReference>
<keyword evidence="2" id="KW-0732">Signal</keyword>
<dbReference type="SUPFAM" id="SSF82171">
    <property type="entry name" value="DPP6 N-terminal domain-like"/>
    <property type="match status" value="1"/>
</dbReference>
<dbReference type="PANTHER" id="PTHR42776:SF27">
    <property type="entry name" value="DIPEPTIDYL PEPTIDASE FAMILY MEMBER 6"/>
    <property type="match status" value="1"/>
</dbReference>
<dbReference type="Pfam" id="PF00326">
    <property type="entry name" value="Peptidase_S9"/>
    <property type="match status" value="1"/>
</dbReference>
<evidence type="ECO:0000256" key="1">
    <source>
        <dbReference type="ARBA" id="ARBA00022801"/>
    </source>
</evidence>
<dbReference type="SUPFAM" id="SSF53474">
    <property type="entry name" value="alpha/beta-Hydrolases"/>
    <property type="match status" value="1"/>
</dbReference>
<evidence type="ECO:0000313" key="5">
    <source>
        <dbReference type="Proteomes" id="UP001595892"/>
    </source>
</evidence>
<keyword evidence="1 4" id="KW-0378">Hydrolase</keyword>
<feature type="domain" description="Peptidase S9 prolyl oligopeptidase catalytic" evidence="3">
    <location>
        <begin position="483"/>
        <end position="661"/>
    </location>
</feature>
<dbReference type="RefSeq" id="WP_377003677.1">
    <property type="nucleotide sequence ID" value="NZ_JBHSGG010000015.1"/>
</dbReference>
<proteinExistence type="predicted"/>
<name>A0ABV9NIV6_9GAMM</name>
<keyword evidence="5" id="KW-1185">Reference proteome</keyword>
<dbReference type="Gene3D" id="3.40.50.1820">
    <property type="entry name" value="alpha/beta hydrolase"/>
    <property type="match status" value="1"/>
</dbReference>
<evidence type="ECO:0000259" key="3">
    <source>
        <dbReference type="Pfam" id="PF00326"/>
    </source>
</evidence>
<dbReference type="EC" id="3.4.-.-" evidence="4"/>
<dbReference type="Proteomes" id="UP001595892">
    <property type="component" value="Unassembled WGS sequence"/>
</dbReference>
<sequence>MKYLRILVAALAALASPLFAQSVEMPSEPAVGAFAAFPALSSLSVSPAGTHIAGLRAIGEERQIVVWRTDALHEAPIVIGSDRMKFESVAFIKEGLLAVSLWQPYDLRADRVTKTFISKFFITDIEGRQWKEPLIQQRAMSRSQELEQALSNASVLDVLPNDPDHVLVVSGSGSNSGDVYRVNIRNYTARRIQRTDQRVAGYITDLEGELRARLRTDLDGTGAFVATEFRNVATDRWEEHFRSYVKDRDINEVLGFSADPNIAFVRSNVGRDKSAIYEYDVAARRRGELLFESSAFDAGNVLVNRIRDRRQIAFGEVMGLSYAGPRGEDVVWTAPFMRALDAGVRDALGIQQDPVRIVDPSTGQETEVPYDTAVSYRITGASNDMRVVLLSVSGPSQPPRHYMLRDGQLSLLADTFPQLDPAVLGHTRLVYYKARDGLDIPAFLTTPSREDCGAGPWPGVVHPHGGPWSRDNMDFDGSMWVPLMVSRCIAVLRPQFRGSAGWGRALWLAGDAEWGKKMQDDKDDGAQWMIDQGIATPGRIAMFGYSYGGYASFVASIRPAGIYKCAIAGAGVSDIRRIWARFYTNPFFRQAQAHTVDGLNPVDHAAEIRIPLMVYHGDRDVVVPPEQSDWFVSRARNAEHAVDHHLIADYAHGPAWTRATMAEQLGLIDTYLRNGCGGSGL</sequence>